<accession>A0A383VV24</accession>
<keyword evidence="3" id="KW-1185">Reference proteome</keyword>
<evidence type="ECO:0000313" key="3">
    <source>
        <dbReference type="Proteomes" id="UP000256970"/>
    </source>
</evidence>
<evidence type="ECO:0000256" key="1">
    <source>
        <dbReference type="SAM" id="SignalP"/>
    </source>
</evidence>
<gene>
    <name evidence="2" type="ORF">BQ4739_LOCUS9623</name>
</gene>
<feature type="signal peptide" evidence="1">
    <location>
        <begin position="1"/>
        <end position="21"/>
    </location>
</feature>
<evidence type="ECO:0000313" key="2">
    <source>
        <dbReference type="EMBL" id="SZX69337.1"/>
    </source>
</evidence>
<proteinExistence type="predicted"/>
<dbReference type="EMBL" id="FNXT01000921">
    <property type="protein sequence ID" value="SZX69337.1"/>
    <property type="molecule type" value="Genomic_DNA"/>
</dbReference>
<sequence length="289" mass="30991">MNFTVPLLALALALCLGSALANDLQVKVYNCRGEIVSGARVRISGCVDDGLTGPGSIGISTTTNSNGIASFLEHKENSIQFCWGSAKNLCKIEVVGGAPSGVTYPTLSLRNATANVTPRQWICQAKQCCQPCRSGEQEPGCTRLIDYGTTEIRPNPSSCAPACPNKCFGQVRFLGFIFTVEGKCEDEGSSRKRALLQDGGATLVPEAEPTVLDRLPEGDVLEFYNPEDGSWVPMSLVEPAAEAATGRRRLSQAPAARCRDLEAKYSGTWFRTLTNCPNGGDCGRCCQRR</sequence>
<feature type="chain" id="PRO_5016715120" evidence="1">
    <location>
        <begin position="22"/>
        <end position="289"/>
    </location>
</feature>
<dbReference type="Proteomes" id="UP000256970">
    <property type="component" value="Unassembled WGS sequence"/>
</dbReference>
<dbReference type="AlphaFoldDB" id="A0A383VV24"/>
<reference evidence="2 3" key="1">
    <citation type="submission" date="2016-10" db="EMBL/GenBank/DDBJ databases">
        <authorList>
            <person name="Cai Z."/>
        </authorList>
    </citation>
    <scope>NUCLEOTIDE SEQUENCE [LARGE SCALE GENOMIC DNA]</scope>
</reference>
<name>A0A383VV24_TETOB</name>
<keyword evidence="1" id="KW-0732">Signal</keyword>
<protein>
    <submittedName>
        <fullName evidence="2">Uncharacterized protein</fullName>
    </submittedName>
</protein>
<organism evidence="2 3">
    <name type="scientific">Tetradesmus obliquus</name>
    <name type="common">Green alga</name>
    <name type="synonym">Acutodesmus obliquus</name>
    <dbReference type="NCBI Taxonomy" id="3088"/>
    <lineage>
        <taxon>Eukaryota</taxon>
        <taxon>Viridiplantae</taxon>
        <taxon>Chlorophyta</taxon>
        <taxon>core chlorophytes</taxon>
        <taxon>Chlorophyceae</taxon>
        <taxon>CS clade</taxon>
        <taxon>Sphaeropleales</taxon>
        <taxon>Scenedesmaceae</taxon>
        <taxon>Tetradesmus</taxon>
    </lineage>
</organism>